<dbReference type="RefSeq" id="WP_145454293.1">
    <property type="nucleotide sequence ID" value="NZ_CP036317.1"/>
</dbReference>
<proteinExistence type="predicted"/>
<feature type="transmembrane region" description="Helical" evidence="1">
    <location>
        <begin position="52"/>
        <end position="74"/>
    </location>
</feature>
<keyword evidence="1" id="KW-0812">Transmembrane</keyword>
<organism evidence="2 3">
    <name type="scientific">Gimesia panareensis</name>
    <dbReference type="NCBI Taxonomy" id="2527978"/>
    <lineage>
        <taxon>Bacteria</taxon>
        <taxon>Pseudomonadati</taxon>
        <taxon>Planctomycetota</taxon>
        <taxon>Planctomycetia</taxon>
        <taxon>Planctomycetales</taxon>
        <taxon>Planctomycetaceae</taxon>
        <taxon>Gimesia</taxon>
    </lineage>
</organism>
<keyword evidence="1" id="KW-1133">Transmembrane helix</keyword>
<evidence type="ECO:0000313" key="2">
    <source>
        <dbReference type="EMBL" id="QDV16376.1"/>
    </source>
</evidence>
<dbReference type="AlphaFoldDB" id="A0A518FJ57"/>
<dbReference type="Proteomes" id="UP000320839">
    <property type="component" value="Chromosome"/>
</dbReference>
<evidence type="ECO:0000313" key="3">
    <source>
        <dbReference type="Proteomes" id="UP000320839"/>
    </source>
</evidence>
<name>A0A518FJ57_9PLAN</name>
<keyword evidence="1" id="KW-0472">Membrane</keyword>
<accession>A0A518FJ57</accession>
<reference evidence="2 3" key="1">
    <citation type="submission" date="2019-02" db="EMBL/GenBank/DDBJ databases">
        <title>Deep-cultivation of Planctomycetes and their phenomic and genomic characterization uncovers novel biology.</title>
        <authorList>
            <person name="Wiegand S."/>
            <person name="Jogler M."/>
            <person name="Boedeker C."/>
            <person name="Pinto D."/>
            <person name="Vollmers J."/>
            <person name="Rivas-Marin E."/>
            <person name="Kohn T."/>
            <person name="Peeters S.H."/>
            <person name="Heuer A."/>
            <person name="Rast P."/>
            <person name="Oberbeckmann S."/>
            <person name="Bunk B."/>
            <person name="Jeske O."/>
            <person name="Meyerdierks A."/>
            <person name="Storesund J.E."/>
            <person name="Kallscheuer N."/>
            <person name="Luecker S."/>
            <person name="Lage O.M."/>
            <person name="Pohl T."/>
            <person name="Merkel B.J."/>
            <person name="Hornburger P."/>
            <person name="Mueller R.-W."/>
            <person name="Bruemmer F."/>
            <person name="Labrenz M."/>
            <person name="Spormann A.M."/>
            <person name="Op den Camp H."/>
            <person name="Overmann J."/>
            <person name="Amann R."/>
            <person name="Jetten M.S.M."/>
            <person name="Mascher T."/>
            <person name="Medema M.H."/>
            <person name="Devos D.P."/>
            <person name="Kaster A.-K."/>
            <person name="Ovreas L."/>
            <person name="Rohde M."/>
            <person name="Galperin M.Y."/>
            <person name="Jogler C."/>
        </authorList>
    </citation>
    <scope>NUCLEOTIDE SEQUENCE [LARGE SCALE GENOMIC DNA]</scope>
    <source>
        <strain evidence="2 3">Pan153</strain>
    </source>
</reference>
<feature type="transmembrane region" description="Helical" evidence="1">
    <location>
        <begin position="21"/>
        <end position="46"/>
    </location>
</feature>
<sequence>MSIVVDSLRGMAELFKYAFRTFALTLVVVDGFYGLLLLWVVFWISVAGTSSLRFVLATIVTVSFVMVLGITVAFQFTMARTIAWGVAQAALGRRVFDALFDRVLGVSDGCPEGRYAVSQAVHGVSLAELEAKLKAAGEMLLTQNIIAANVPRALVWFARLIQRALIWATVRVILRYCLSCTDETEIDLLDLRQRLSTGIDKRIAEHLKYHALRMIVVVFSVVTFLAILMALGIRCVP</sequence>
<evidence type="ECO:0000256" key="1">
    <source>
        <dbReference type="SAM" id="Phobius"/>
    </source>
</evidence>
<protein>
    <submittedName>
        <fullName evidence="2">Uncharacterized protein</fullName>
    </submittedName>
</protein>
<feature type="transmembrane region" description="Helical" evidence="1">
    <location>
        <begin position="211"/>
        <end position="233"/>
    </location>
</feature>
<dbReference type="EMBL" id="CP036317">
    <property type="protein sequence ID" value="QDV16376.1"/>
    <property type="molecule type" value="Genomic_DNA"/>
</dbReference>
<gene>
    <name evidence="2" type="ORF">Pan153_10030</name>
</gene>